<evidence type="ECO:0000313" key="2">
    <source>
        <dbReference type="Proteomes" id="UP000006859"/>
    </source>
</evidence>
<dbReference type="STRING" id="198628.Dda3937_02764"/>
<dbReference type="EMBL" id="CP002038">
    <property type="protein sequence ID" value="ADM99141.1"/>
    <property type="molecule type" value="Genomic_DNA"/>
</dbReference>
<reference evidence="1 2" key="1">
    <citation type="journal article" date="2011" name="J. Bacteriol.">
        <title>Genome sequence of the plant-pathogenic bacterium Dickeya dadantii 3937.</title>
        <authorList>
            <person name="Glasner J.D."/>
            <person name="Yang C.H."/>
            <person name="Reverchon S."/>
            <person name="Hugouvieux-Cotte-Pattat N."/>
            <person name="Condemine G."/>
            <person name="Bohin J.P."/>
            <person name="Van Gijsegem F."/>
            <person name="Yang S."/>
            <person name="Franza T."/>
            <person name="Expert D."/>
            <person name="Plunkett G. III"/>
            <person name="San Francisco M.J."/>
            <person name="Charkowski A.O."/>
            <person name="Py B."/>
            <person name="Bell K."/>
            <person name="Rauscher L."/>
            <person name="Rodriguez-Palenzuela P."/>
            <person name="Toussaint A."/>
            <person name="Holeva M.C."/>
            <person name="He S.Y."/>
            <person name="Douet V."/>
            <person name="Boccara M."/>
            <person name="Blanco C."/>
            <person name="Toth I."/>
            <person name="Anderson B.D."/>
            <person name="Biehl B.S."/>
            <person name="Mau B."/>
            <person name="Flynn S.M."/>
            <person name="Barras F."/>
            <person name="Lindeberg M."/>
            <person name="Birch P.R."/>
            <person name="Tsuyumu S."/>
            <person name="Shi X."/>
            <person name="Hibbing M."/>
            <person name="Yap M.N."/>
            <person name="Carpentier M."/>
            <person name="Dassa E."/>
            <person name="Umehara M."/>
            <person name="Kim J.F."/>
            <person name="Rusch M."/>
            <person name="Soni P."/>
            <person name="Mayhew G.F."/>
            <person name="Fouts D.E."/>
            <person name="Gill S.R."/>
            <person name="Blattner F.R."/>
            <person name="Keen N.T."/>
            <person name="Perna N.T."/>
        </authorList>
    </citation>
    <scope>NUCLEOTIDE SEQUENCE [LARGE SCALE GENOMIC DNA]</scope>
    <source>
        <strain evidence="1 2">3937</strain>
    </source>
</reference>
<dbReference type="KEGG" id="ddd:Dda3937_02764"/>
<name>E0SJG7_DICD3</name>
<accession>E0SJG7</accession>
<dbReference type="AlphaFoldDB" id="E0SJG7"/>
<keyword evidence="2" id="KW-1185">Reference proteome</keyword>
<sequence>MPFNVVFKRLSYTLHSVARCHQAACFCRVTPHTTLSSECRLHVGDGESAMGARRPPGNLTACTAFILLQCSPVLSQEVYISPGFWQ</sequence>
<proteinExistence type="predicted"/>
<evidence type="ECO:0000313" key="1">
    <source>
        <dbReference type="EMBL" id="ADM99141.1"/>
    </source>
</evidence>
<gene>
    <name evidence="1" type="ordered locus">Dda3937_02764</name>
</gene>
<protein>
    <submittedName>
        <fullName evidence="1">Uncharacterized protein</fullName>
    </submittedName>
</protein>
<dbReference type="Proteomes" id="UP000006859">
    <property type="component" value="Chromosome"/>
</dbReference>
<dbReference type="HOGENOM" id="CLU_2492858_0_0_6"/>
<organism evidence="1 2">
    <name type="scientific">Dickeya dadantii (strain 3937)</name>
    <name type="common">Erwinia chrysanthemi (strain 3937)</name>
    <dbReference type="NCBI Taxonomy" id="198628"/>
    <lineage>
        <taxon>Bacteria</taxon>
        <taxon>Pseudomonadati</taxon>
        <taxon>Pseudomonadota</taxon>
        <taxon>Gammaproteobacteria</taxon>
        <taxon>Enterobacterales</taxon>
        <taxon>Pectobacteriaceae</taxon>
        <taxon>Dickeya</taxon>
    </lineage>
</organism>